<keyword evidence="4" id="KW-1185">Reference proteome</keyword>
<keyword evidence="2" id="KW-0812">Transmembrane</keyword>
<dbReference type="Proteomes" id="UP000465112">
    <property type="component" value="Chromosome 14"/>
</dbReference>
<evidence type="ECO:0000256" key="1">
    <source>
        <dbReference type="SAM" id="MobiDB-lite"/>
    </source>
</evidence>
<dbReference type="InterPro" id="IPR036179">
    <property type="entry name" value="Ig-like_dom_sf"/>
</dbReference>
<accession>A0A6A5EJD2</accession>
<keyword evidence="2" id="KW-1133">Transmembrane helix</keyword>
<keyword evidence="2" id="KW-0472">Membrane</keyword>
<name>A0A6A5EJD2_PERFL</name>
<comment type="caution">
    <text evidence="3">The sequence shown here is derived from an EMBL/GenBank/DDBJ whole genome shotgun (WGS) entry which is preliminary data.</text>
</comment>
<proteinExistence type="predicted"/>
<dbReference type="InterPro" id="IPR013783">
    <property type="entry name" value="Ig-like_fold"/>
</dbReference>
<dbReference type="EMBL" id="VHII01000014">
    <property type="protein sequence ID" value="KAF1381010.1"/>
    <property type="molecule type" value="Genomic_DNA"/>
</dbReference>
<dbReference type="SUPFAM" id="SSF48726">
    <property type="entry name" value="Immunoglobulin"/>
    <property type="match status" value="1"/>
</dbReference>
<dbReference type="Gene3D" id="2.60.40.10">
    <property type="entry name" value="Immunoglobulins"/>
    <property type="match status" value="1"/>
</dbReference>
<feature type="transmembrane region" description="Helical" evidence="2">
    <location>
        <begin position="62"/>
        <end position="86"/>
    </location>
</feature>
<gene>
    <name evidence="3" type="ORF">PFLUV_G00169990</name>
</gene>
<sequence length="135" mass="14685">MVKGNISLKLTNVTKLDEGNYTCLVRFKNVSGSNKVSVYNVTLIVDTEAEQKPDPNKSGENLVPVIGIGGALFVGVFVIAAVIVCVKWKPCGNNQPEPKTDNGTTGRRSRGGRRRRRNNKYNTSDNMQSTSEASP</sequence>
<feature type="compositionally biased region" description="Basic residues" evidence="1">
    <location>
        <begin position="107"/>
        <end position="119"/>
    </location>
</feature>
<evidence type="ECO:0000313" key="3">
    <source>
        <dbReference type="EMBL" id="KAF1381010.1"/>
    </source>
</evidence>
<dbReference type="AlphaFoldDB" id="A0A6A5EJD2"/>
<feature type="compositionally biased region" description="Polar residues" evidence="1">
    <location>
        <begin position="124"/>
        <end position="135"/>
    </location>
</feature>
<organism evidence="3 4">
    <name type="scientific">Perca fluviatilis</name>
    <name type="common">European perch</name>
    <dbReference type="NCBI Taxonomy" id="8168"/>
    <lineage>
        <taxon>Eukaryota</taxon>
        <taxon>Metazoa</taxon>
        <taxon>Chordata</taxon>
        <taxon>Craniata</taxon>
        <taxon>Vertebrata</taxon>
        <taxon>Euteleostomi</taxon>
        <taxon>Actinopterygii</taxon>
        <taxon>Neopterygii</taxon>
        <taxon>Teleostei</taxon>
        <taxon>Neoteleostei</taxon>
        <taxon>Acanthomorphata</taxon>
        <taxon>Eupercaria</taxon>
        <taxon>Perciformes</taxon>
        <taxon>Percoidei</taxon>
        <taxon>Percidae</taxon>
        <taxon>Percinae</taxon>
        <taxon>Perca</taxon>
    </lineage>
</organism>
<reference evidence="3 4" key="1">
    <citation type="submission" date="2019-06" db="EMBL/GenBank/DDBJ databases">
        <title>A chromosome-scale genome assembly of the European perch, Perca fluviatilis.</title>
        <authorList>
            <person name="Roques C."/>
            <person name="Zahm M."/>
            <person name="Cabau C."/>
            <person name="Klopp C."/>
            <person name="Bouchez O."/>
            <person name="Donnadieu C."/>
            <person name="Kuhl H."/>
            <person name="Gislard M."/>
            <person name="Guendouz S."/>
            <person name="Journot L."/>
            <person name="Haffray P."/>
            <person name="Bestin A."/>
            <person name="Morvezen R."/>
            <person name="Feron R."/>
            <person name="Wen M."/>
            <person name="Jouanno E."/>
            <person name="Herpin A."/>
            <person name="Schartl M."/>
            <person name="Postlethwait J."/>
            <person name="Schaerlinger B."/>
            <person name="Chardard D."/>
            <person name="Lecocq T."/>
            <person name="Poncet C."/>
            <person name="Jaffrelo L."/>
            <person name="Lampietro C."/>
            <person name="Guiguen Y."/>
        </authorList>
    </citation>
    <scope>NUCLEOTIDE SEQUENCE [LARGE SCALE GENOMIC DNA]</scope>
    <source>
        <tissue evidence="3">Blood</tissue>
    </source>
</reference>
<feature type="region of interest" description="Disordered" evidence="1">
    <location>
        <begin position="90"/>
        <end position="135"/>
    </location>
</feature>
<protein>
    <recommendedName>
        <fullName evidence="5">Immunoglobulin V-set domain-containing protein</fullName>
    </recommendedName>
</protein>
<evidence type="ECO:0000256" key="2">
    <source>
        <dbReference type="SAM" id="Phobius"/>
    </source>
</evidence>
<evidence type="ECO:0000313" key="4">
    <source>
        <dbReference type="Proteomes" id="UP000465112"/>
    </source>
</evidence>
<evidence type="ECO:0008006" key="5">
    <source>
        <dbReference type="Google" id="ProtNLM"/>
    </source>
</evidence>